<evidence type="ECO:0000256" key="1">
    <source>
        <dbReference type="SAM" id="MobiDB-lite"/>
    </source>
</evidence>
<keyword evidence="4" id="KW-1185">Reference proteome</keyword>
<feature type="compositionally biased region" description="Basic and acidic residues" evidence="1">
    <location>
        <begin position="208"/>
        <end position="220"/>
    </location>
</feature>
<feature type="compositionally biased region" description="Polar residues" evidence="1">
    <location>
        <begin position="181"/>
        <end position="194"/>
    </location>
</feature>
<accession>A0A6A6QDZ3</accession>
<evidence type="ECO:0000313" key="4">
    <source>
        <dbReference type="Proteomes" id="UP000799750"/>
    </source>
</evidence>
<feature type="region of interest" description="Disordered" evidence="1">
    <location>
        <begin position="171"/>
        <end position="230"/>
    </location>
</feature>
<evidence type="ECO:0008006" key="5">
    <source>
        <dbReference type="Google" id="ProtNLM"/>
    </source>
</evidence>
<dbReference type="EMBL" id="MU004197">
    <property type="protein sequence ID" value="KAF2490226.1"/>
    <property type="molecule type" value="Genomic_DNA"/>
</dbReference>
<evidence type="ECO:0000313" key="3">
    <source>
        <dbReference type="EMBL" id="KAF2490226.1"/>
    </source>
</evidence>
<dbReference type="AlphaFoldDB" id="A0A6A6QDZ3"/>
<reference evidence="3" key="1">
    <citation type="journal article" date="2020" name="Stud. Mycol.">
        <title>101 Dothideomycetes genomes: a test case for predicting lifestyles and emergence of pathogens.</title>
        <authorList>
            <person name="Haridas S."/>
            <person name="Albert R."/>
            <person name="Binder M."/>
            <person name="Bloem J."/>
            <person name="Labutti K."/>
            <person name="Salamov A."/>
            <person name="Andreopoulos B."/>
            <person name="Baker S."/>
            <person name="Barry K."/>
            <person name="Bills G."/>
            <person name="Bluhm B."/>
            <person name="Cannon C."/>
            <person name="Castanera R."/>
            <person name="Culley D."/>
            <person name="Daum C."/>
            <person name="Ezra D."/>
            <person name="Gonzalez J."/>
            <person name="Henrissat B."/>
            <person name="Kuo A."/>
            <person name="Liang C."/>
            <person name="Lipzen A."/>
            <person name="Lutzoni F."/>
            <person name="Magnuson J."/>
            <person name="Mondo S."/>
            <person name="Nolan M."/>
            <person name="Ohm R."/>
            <person name="Pangilinan J."/>
            <person name="Park H.-J."/>
            <person name="Ramirez L."/>
            <person name="Alfaro M."/>
            <person name="Sun H."/>
            <person name="Tritt A."/>
            <person name="Yoshinaga Y."/>
            <person name="Zwiers L.-H."/>
            <person name="Turgeon B."/>
            <person name="Goodwin S."/>
            <person name="Spatafora J."/>
            <person name="Crous P."/>
            <person name="Grigoriev I."/>
        </authorList>
    </citation>
    <scope>NUCLEOTIDE SEQUENCE</scope>
    <source>
        <strain evidence="3">CBS 269.34</strain>
    </source>
</reference>
<organism evidence="3 4">
    <name type="scientific">Lophium mytilinum</name>
    <dbReference type="NCBI Taxonomy" id="390894"/>
    <lineage>
        <taxon>Eukaryota</taxon>
        <taxon>Fungi</taxon>
        <taxon>Dikarya</taxon>
        <taxon>Ascomycota</taxon>
        <taxon>Pezizomycotina</taxon>
        <taxon>Dothideomycetes</taxon>
        <taxon>Pleosporomycetidae</taxon>
        <taxon>Mytilinidiales</taxon>
        <taxon>Mytilinidiaceae</taxon>
        <taxon>Lophium</taxon>
    </lineage>
</organism>
<feature type="signal peptide" evidence="2">
    <location>
        <begin position="1"/>
        <end position="15"/>
    </location>
</feature>
<evidence type="ECO:0000256" key="2">
    <source>
        <dbReference type="SAM" id="SignalP"/>
    </source>
</evidence>
<sequence length="230" mass="24806">MLSLSWPTIIFLAAAVPGFCTINSQSDSIIPNAPSVTVRPSEIQLCDDSVSVCKSKFERVQTVYQHNSTVTEVQWQTSTTVLPVSTHNVTEIVVVTSIQTTITDGLCDEVHTVTHPGTSVVTVSVNATSVRSIVPRTTATIKTTITQYETASSVCRIKETSLIPFPIPTLAPMPPPPQQPVVQANASQSPNAVNEEQHAEDEGEAIDIEEHEHERGHAGEVDEGNYYSAA</sequence>
<dbReference type="Proteomes" id="UP000799750">
    <property type="component" value="Unassembled WGS sequence"/>
</dbReference>
<gene>
    <name evidence="3" type="ORF">BU16DRAFT_621878</name>
</gene>
<protein>
    <recommendedName>
        <fullName evidence="5">Ig-like domain-containing protein</fullName>
    </recommendedName>
</protein>
<keyword evidence="2" id="KW-0732">Signal</keyword>
<proteinExistence type="predicted"/>
<feature type="compositionally biased region" description="Acidic residues" evidence="1">
    <location>
        <begin position="198"/>
        <end position="207"/>
    </location>
</feature>
<feature type="chain" id="PRO_5025575908" description="Ig-like domain-containing protein" evidence="2">
    <location>
        <begin position="16"/>
        <end position="230"/>
    </location>
</feature>
<name>A0A6A6QDZ3_9PEZI</name>